<evidence type="ECO:0000259" key="10">
    <source>
        <dbReference type="SMART" id="SM00451"/>
    </source>
</evidence>
<evidence type="ECO:0000256" key="7">
    <source>
        <dbReference type="RuleBase" id="RU003783"/>
    </source>
</evidence>
<dbReference type="Gene3D" id="3.30.160.60">
    <property type="entry name" value="Classic Zinc Finger"/>
    <property type="match status" value="1"/>
</dbReference>
<dbReference type="InterPro" id="IPR003604">
    <property type="entry name" value="Matrin/U1-like-C_Znf_C2H2"/>
</dbReference>
<dbReference type="InterPro" id="IPR036236">
    <property type="entry name" value="Znf_C2H2_sf"/>
</dbReference>
<dbReference type="SUPFAM" id="SSF52540">
    <property type="entry name" value="P-loop containing nucleoside triphosphate hydrolases"/>
    <property type="match status" value="2"/>
</dbReference>
<keyword evidence="5 6" id="KW-0067">ATP-binding</keyword>
<dbReference type="PANTHER" id="PTHR11088:SF89">
    <property type="entry name" value="TRNA DIMETHYLALLYLTRANSFERASE"/>
    <property type="match status" value="1"/>
</dbReference>
<keyword evidence="2 6" id="KW-0808">Transferase</keyword>
<protein>
    <recommendedName>
        <fullName evidence="6 7">tRNA dimethylallyltransferase</fullName>
        <ecNumber evidence="6 7">2.5.1.75</ecNumber>
    </recommendedName>
</protein>
<comment type="similarity">
    <text evidence="1 6 8">Belongs to the IPP transferase family.</text>
</comment>
<dbReference type="InterPro" id="IPR027417">
    <property type="entry name" value="P-loop_NTPase"/>
</dbReference>
<dbReference type="NCBIfam" id="TIGR00174">
    <property type="entry name" value="miaA"/>
    <property type="match status" value="1"/>
</dbReference>
<dbReference type="EMBL" id="JAPCWZ010000007">
    <property type="protein sequence ID" value="KAK8856853.1"/>
    <property type="molecule type" value="Genomic_DNA"/>
</dbReference>
<keyword evidence="3 6" id="KW-0547">Nucleotide-binding</keyword>
<comment type="caution">
    <text evidence="11">The sequence shown here is derived from an EMBL/GenBank/DDBJ whole genome shotgun (WGS) entry which is preliminary data.</text>
</comment>
<dbReference type="Gene3D" id="1.10.20.140">
    <property type="match status" value="1"/>
</dbReference>
<evidence type="ECO:0000313" key="11">
    <source>
        <dbReference type="EMBL" id="KAK8856853.1"/>
    </source>
</evidence>
<evidence type="ECO:0000256" key="4">
    <source>
        <dbReference type="ARBA" id="ARBA00022771"/>
    </source>
</evidence>
<evidence type="ECO:0000256" key="2">
    <source>
        <dbReference type="ARBA" id="ARBA00022679"/>
    </source>
</evidence>
<keyword evidence="6" id="KW-0963">Cytoplasm</keyword>
<dbReference type="SUPFAM" id="SSF57667">
    <property type="entry name" value="beta-beta-alpha zinc fingers"/>
    <property type="match status" value="1"/>
</dbReference>
<evidence type="ECO:0000256" key="6">
    <source>
        <dbReference type="PIRNR" id="PIRNR039110"/>
    </source>
</evidence>
<dbReference type="InterPro" id="IPR030666">
    <property type="entry name" value="IPP_transferase_euk"/>
</dbReference>
<keyword evidence="6 7" id="KW-0819">tRNA processing</keyword>
<comment type="catalytic activity">
    <reaction evidence="6 7">
        <text>adenosine(37) in tRNA + dimethylallyl diphosphate = N(6)-dimethylallyladenosine(37) in tRNA + diphosphate</text>
        <dbReference type="Rhea" id="RHEA:26482"/>
        <dbReference type="Rhea" id="RHEA-COMP:10162"/>
        <dbReference type="Rhea" id="RHEA-COMP:10375"/>
        <dbReference type="ChEBI" id="CHEBI:33019"/>
        <dbReference type="ChEBI" id="CHEBI:57623"/>
        <dbReference type="ChEBI" id="CHEBI:74411"/>
        <dbReference type="ChEBI" id="CHEBI:74415"/>
        <dbReference type="EC" id="2.5.1.75"/>
    </reaction>
</comment>
<reference evidence="11 12" key="1">
    <citation type="journal article" date="2024" name="IMA Fungus">
        <title>Apiospora arundinis, a panoply of carbohydrate-active enzymes and secondary metabolites.</title>
        <authorList>
            <person name="Sorensen T."/>
            <person name="Petersen C."/>
            <person name="Muurmann A.T."/>
            <person name="Christiansen J.V."/>
            <person name="Brundto M.L."/>
            <person name="Overgaard C.K."/>
            <person name="Boysen A.T."/>
            <person name="Wollenberg R.D."/>
            <person name="Larsen T.O."/>
            <person name="Sorensen J.L."/>
            <person name="Nielsen K.L."/>
            <person name="Sondergaard T.E."/>
        </authorList>
    </citation>
    <scope>NUCLEOTIDE SEQUENCE [LARGE SCALE GENOMIC DNA]</scope>
    <source>
        <strain evidence="11 12">AAU 773</strain>
    </source>
</reference>
<dbReference type="EC" id="2.5.1.75" evidence="6 7"/>
<dbReference type="HAMAP" id="MF_00185">
    <property type="entry name" value="IPP_trans"/>
    <property type="match status" value="1"/>
</dbReference>
<comment type="function">
    <text evidence="6">Catalyzes the transfer of a dimethylallyl group onto the adenine at position 37.</text>
</comment>
<organism evidence="11 12">
    <name type="scientific">Apiospora arundinis</name>
    <dbReference type="NCBI Taxonomy" id="335852"/>
    <lineage>
        <taxon>Eukaryota</taxon>
        <taxon>Fungi</taxon>
        <taxon>Dikarya</taxon>
        <taxon>Ascomycota</taxon>
        <taxon>Pezizomycotina</taxon>
        <taxon>Sordariomycetes</taxon>
        <taxon>Xylariomycetidae</taxon>
        <taxon>Amphisphaeriales</taxon>
        <taxon>Apiosporaceae</taxon>
        <taxon>Apiospora</taxon>
    </lineage>
</organism>
<dbReference type="InterPro" id="IPR013087">
    <property type="entry name" value="Znf_C2H2_type"/>
</dbReference>
<dbReference type="PANTHER" id="PTHR11088">
    <property type="entry name" value="TRNA DIMETHYLALLYLTRANSFERASE"/>
    <property type="match status" value="1"/>
</dbReference>
<evidence type="ECO:0000256" key="3">
    <source>
        <dbReference type="ARBA" id="ARBA00022741"/>
    </source>
</evidence>
<evidence type="ECO:0000256" key="8">
    <source>
        <dbReference type="RuleBase" id="RU003785"/>
    </source>
</evidence>
<accession>A0ABR2I3A1</accession>
<proteinExistence type="inferred from homology"/>
<evidence type="ECO:0000313" key="12">
    <source>
        <dbReference type="Proteomes" id="UP001390339"/>
    </source>
</evidence>
<name>A0ABR2I3A1_9PEZI</name>
<dbReference type="Pfam" id="PF01715">
    <property type="entry name" value="IPPT"/>
    <property type="match status" value="1"/>
</dbReference>
<dbReference type="Gene3D" id="3.40.50.300">
    <property type="entry name" value="P-loop containing nucleotide triphosphate hydrolases"/>
    <property type="match status" value="1"/>
</dbReference>
<evidence type="ECO:0000256" key="1">
    <source>
        <dbReference type="ARBA" id="ARBA00005842"/>
    </source>
</evidence>
<dbReference type="InterPro" id="IPR018022">
    <property type="entry name" value="IPT"/>
</dbReference>
<sequence length="484" mass="54409">MILRKLPLRLAVRYVATMPVANQPRLPLVAIMGTTGTGKSDLAVDLAVRFNGEIINADAMQMYRGLPVITNQISAEEQRGVPHHLLATIGHDQPTWTVGVFAREATKLIGEIRSRGKLPIIVGGTHYYISALLFENSLVDSQTSENPDVAHVPQTDTRQQHAILEGPTDLMLQRLREVDPVIASRWHPDDRRKIQRSLEIFLTTGRKASDIYAEQQEAKASVAPSSSPWEALMFWVYSKPDVLKERLDQRIDKMEKVGLMDEVRELHHYLRDQSTLGNEVDRTRGIWQSIGFKQFEPFLDGERDGVPSNDLEKLRLAGLEDMKTATRQYARSQLRWIRLKTAPALKERDALQYFYLMDSSDASNFSDNVLSPASDITELFLNGKELPPPAGVSETASEVLSAFSDENMKPKPVFEARHCDLCNVTLTTEDQWNKHLKGRSHRRVLKHKSRTALVPVDGAEDTAETEPNQRTPVDCGTNDDSAPS</sequence>
<feature type="region of interest" description="Disordered" evidence="9">
    <location>
        <begin position="443"/>
        <end position="484"/>
    </location>
</feature>
<keyword evidence="4" id="KW-0479">Metal-binding</keyword>
<dbReference type="Pfam" id="PF12874">
    <property type="entry name" value="zf-met"/>
    <property type="match status" value="1"/>
</dbReference>
<feature type="domain" description="U1-type" evidence="10">
    <location>
        <begin position="414"/>
        <end position="448"/>
    </location>
</feature>
<keyword evidence="4" id="KW-0863">Zinc-finger</keyword>
<evidence type="ECO:0000256" key="9">
    <source>
        <dbReference type="SAM" id="MobiDB-lite"/>
    </source>
</evidence>
<evidence type="ECO:0000256" key="5">
    <source>
        <dbReference type="ARBA" id="ARBA00022840"/>
    </source>
</evidence>
<dbReference type="PIRSF" id="PIRSF039110">
    <property type="entry name" value="IPP_transferase"/>
    <property type="match status" value="1"/>
</dbReference>
<dbReference type="InterPro" id="IPR039657">
    <property type="entry name" value="Dimethylallyltransferase"/>
</dbReference>
<gene>
    <name evidence="11" type="ORF">PGQ11_012765</name>
</gene>
<dbReference type="Proteomes" id="UP001390339">
    <property type="component" value="Unassembled WGS sequence"/>
</dbReference>
<dbReference type="SMART" id="SM00451">
    <property type="entry name" value="ZnF_U1"/>
    <property type="match status" value="1"/>
</dbReference>
<keyword evidence="4" id="KW-0862">Zinc</keyword>
<keyword evidence="12" id="KW-1185">Reference proteome</keyword>